<reference evidence="1" key="1">
    <citation type="submission" date="2024-05" db="EMBL/GenBank/DDBJ databases">
        <title>Genome Sequences of Four Agar- Degrading Marine Bacteria.</title>
        <authorList>
            <person name="Phillips E.K."/>
            <person name="Shaffer J.C."/>
            <person name="Henson M.W."/>
            <person name="Temperton B."/>
            <person name="Thrash C.J."/>
            <person name="Martin M.O."/>
        </authorList>
    </citation>
    <scope>NUCLEOTIDE SEQUENCE</scope>
    <source>
        <strain evidence="1">EKP203</strain>
    </source>
</reference>
<sequence length="86" mass="9829">MIFDIWGQLDDLRRSEKAVLGWLASNAVGNTWTVKFSQKEVMYELGFTQPTVSKAVSRLKELGYVNGNPRARSVYVDFDKLDALRM</sequence>
<keyword evidence="2" id="KW-1185">Reference proteome</keyword>
<gene>
    <name evidence="1" type="ORF">QWJ08_16170</name>
</gene>
<dbReference type="CDD" id="cd00090">
    <property type="entry name" value="HTH_ARSR"/>
    <property type="match status" value="1"/>
</dbReference>
<dbReference type="RefSeq" id="WP_289962932.1">
    <property type="nucleotide sequence ID" value="NZ_JAUEOZ010000002.1"/>
</dbReference>
<evidence type="ECO:0000313" key="1">
    <source>
        <dbReference type="EMBL" id="MDN2482878.1"/>
    </source>
</evidence>
<dbReference type="InterPro" id="IPR036390">
    <property type="entry name" value="WH_DNA-bd_sf"/>
</dbReference>
<name>A0ABT7Y4A5_9VIBR</name>
<protein>
    <submittedName>
        <fullName evidence="1">Helix-turn-helix domain-containing protein</fullName>
    </submittedName>
</protein>
<dbReference type="InterPro" id="IPR011991">
    <property type="entry name" value="ArsR-like_HTH"/>
</dbReference>
<dbReference type="Proteomes" id="UP001169719">
    <property type="component" value="Unassembled WGS sequence"/>
</dbReference>
<evidence type="ECO:0000313" key="2">
    <source>
        <dbReference type="Proteomes" id="UP001169719"/>
    </source>
</evidence>
<dbReference type="InterPro" id="IPR036388">
    <property type="entry name" value="WH-like_DNA-bd_sf"/>
</dbReference>
<dbReference type="EMBL" id="JAUEOZ010000002">
    <property type="protein sequence ID" value="MDN2482878.1"/>
    <property type="molecule type" value="Genomic_DNA"/>
</dbReference>
<proteinExistence type="predicted"/>
<accession>A0ABT7Y4A5</accession>
<dbReference type="Gene3D" id="1.10.10.10">
    <property type="entry name" value="Winged helix-like DNA-binding domain superfamily/Winged helix DNA-binding domain"/>
    <property type="match status" value="1"/>
</dbReference>
<dbReference type="SUPFAM" id="SSF46785">
    <property type="entry name" value="Winged helix' DNA-binding domain"/>
    <property type="match status" value="1"/>
</dbReference>
<comment type="caution">
    <text evidence="1">The sequence shown here is derived from an EMBL/GenBank/DDBJ whole genome shotgun (WGS) entry which is preliminary data.</text>
</comment>
<organism evidence="1 2">
    <name type="scientific">Vibrio agarivorans</name>
    <dbReference type="NCBI Taxonomy" id="153622"/>
    <lineage>
        <taxon>Bacteria</taxon>
        <taxon>Pseudomonadati</taxon>
        <taxon>Pseudomonadota</taxon>
        <taxon>Gammaproteobacteria</taxon>
        <taxon>Vibrionales</taxon>
        <taxon>Vibrionaceae</taxon>
        <taxon>Vibrio</taxon>
    </lineage>
</organism>